<keyword evidence="2" id="KW-1185">Reference proteome</keyword>
<reference evidence="1" key="1">
    <citation type="journal article" date="2020" name="Stud. Mycol.">
        <title>101 Dothideomycetes genomes: a test case for predicting lifestyles and emergence of pathogens.</title>
        <authorList>
            <person name="Haridas S."/>
            <person name="Albert R."/>
            <person name="Binder M."/>
            <person name="Bloem J."/>
            <person name="Labutti K."/>
            <person name="Salamov A."/>
            <person name="Andreopoulos B."/>
            <person name="Baker S."/>
            <person name="Barry K."/>
            <person name="Bills G."/>
            <person name="Bluhm B."/>
            <person name="Cannon C."/>
            <person name="Castanera R."/>
            <person name="Culley D."/>
            <person name="Daum C."/>
            <person name="Ezra D."/>
            <person name="Gonzalez J."/>
            <person name="Henrissat B."/>
            <person name="Kuo A."/>
            <person name="Liang C."/>
            <person name="Lipzen A."/>
            <person name="Lutzoni F."/>
            <person name="Magnuson J."/>
            <person name="Mondo S."/>
            <person name="Nolan M."/>
            <person name="Ohm R."/>
            <person name="Pangilinan J."/>
            <person name="Park H.-J."/>
            <person name="Ramirez L."/>
            <person name="Alfaro M."/>
            <person name="Sun H."/>
            <person name="Tritt A."/>
            <person name="Yoshinaga Y."/>
            <person name="Zwiers L.-H."/>
            <person name="Turgeon B."/>
            <person name="Goodwin S."/>
            <person name="Spatafora J."/>
            <person name="Crous P."/>
            <person name="Grigoriev I."/>
        </authorList>
    </citation>
    <scope>NUCLEOTIDE SEQUENCE</scope>
    <source>
        <strain evidence="1">CBS 123094</strain>
    </source>
</reference>
<dbReference type="AlphaFoldDB" id="A0A6A5WVU9"/>
<organism evidence="1 2">
    <name type="scientific">Amniculicola lignicola CBS 123094</name>
    <dbReference type="NCBI Taxonomy" id="1392246"/>
    <lineage>
        <taxon>Eukaryota</taxon>
        <taxon>Fungi</taxon>
        <taxon>Dikarya</taxon>
        <taxon>Ascomycota</taxon>
        <taxon>Pezizomycotina</taxon>
        <taxon>Dothideomycetes</taxon>
        <taxon>Pleosporomycetidae</taxon>
        <taxon>Pleosporales</taxon>
        <taxon>Amniculicolaceae</taxon>
        <taxon>Amniculicola</taxon>
    </lineage>
</organism>
<protein>
    <submittedName>
        <fullName evidence="1">Uncharacterized protein</fullName>
    </submittedName>
</protein>
<evidence type="ECO:0000313" key="1">
    <source>
        <dbReference type="EMBL" id="KAF2004271.1"/>
    </source>
</evidence>
<proteinExistence type="predicted"/>
<accession>A0A6A5WVU9</accession>
<evidence type="ECO:0000313" key="2">
    <source>
        <dbReference type="Proteomes" id="UP000799779"/>
    </source>
</evidence>
<gene>
    <name evidence="1" type="ORF">P154DRAFT_426973</name>
</gene>
<dbReference type="Proteomes" id="UP000799779">
    <property type="component" value="Unassembled WGS sequence"/>
</dbReference>
<dbReference type="EMBL" id="ML977568">
    <property type="protein sequence ID" value="KAF2004271.1"/>
    <property type="molecule type" value="Genomic_DNA"/>
</dbReference>
<sequence length="56" mass="6385">ENIYNIDKIGVILSILSSVKVLISVCIKRIVETTIEYISSNSRFLDLLIIWPALTY</sequence>
<feature type="non-terminal residue" evidence="1">
    <location>
        <position position="1"/>
    </location>
</feature>
<name>A0A6A5WVU9_9PLEO</name>